<accession>A0A060BPE2</accession>
<dbReference type="PANTHER" id="PTHR32438">
    <property type="entry name" value="4-ALPHA-GLUCANOTRANSFERASE DPE1, CHLOROPLASTIC/AMYLOPLASTIC"/>
    <property type="match status" value="1"/>
</dbReference>
<dbReference type="Pfam" id="PF02446">
    <property type="entry name" value="Glyco_hydro_77"/>
    <property type="match status" value="1"/>
</dbReference>
<evidence type="ECO:0000256" key="4">
    <source>
        <dbReference type="ARBA" id="ARBA00022676"/>
    </source>
</evidence>
<sequence>EPWLKDYAAFSLLYRDFDGLPWWEWDDERLRRHEAAAVDTYIEQNRGFYDYICFGQWAFARQWQQLSTYAASRGVALIGDLPLYPAYNSAEVWAHPERFQLKEDGSPQAIRSNPGQPPVHQQRRGTTAV</sequence>
<keyword evidence="6" id="KW-0119">Carbohydrate metabolism</keyword>
<dbReference type="SUPFAM" id="SSF51445">
    <property type="entry name" value="(Trans)glycosidases"/>
    <property type="match status" value="1"/>
</dbReference>
<feature type="region of interest" description="Disordered" evidence="9">
    <location>
        <begin position="104"/>
        <end position="129"/>
    </location>
</feature>
<dbReference type="InterPro" id="IPR017853">
    <property type="entry name" value="GH"/>
</dbReference>
<keyword evidence="5" id="KW-0808">Transferase</keyword>
<evidence type="ECO:0000313" key="10">
    <source>
        <dbReference type="EMBL" id="AIA84794.1"/>
    </source>
</evidence>
<name>A0A060BPE2_9EURY</name>
<evidence type="ECO:0000256" key="8">
    <source>
        <dbReference type="ARBA" id="ARBA00031501"/>
    </source>
</evidence>
<proteinExistence type="inferred from homology"/>
<feature type="non-terminal residue" evidence="10">
    <location>
        <position position="1"/>
    </location>
</feature>
<evidence type="ECO:0000256" key="7">
    <source>
        <dbReference type="ARBA" id="ARBA00031423"/>
    </source>
</evidence>
<dbReference type="EMBL" id="KF117539">
    <property type="protein sequence ID" value="AIA84794.1"/>
    <property type="molecule type" value="Genomic_DNA"/>
</dbReference>
<dbReference type="EC" id="2.4.1.25" evidence="3"/>
<reference evidence="10" key="1">
    <citation type="journal article" date="2013" name="Environ. Microbiol.">
        <title>Seasonally variable intestinal metagenomes of the red palm weevil (Rhynchophorus ferrugineus).</title>
        <authorList>
            <person name="Jia S."/>
            <person name="Zhang X."/>
            <person name="Zhang G."/>
            <person name="Yin A."/>
            <person name="Zhang S."/>
            <person name="Li F."/>
            <person name="Wang L."/>
            <person name="Zhao D."/>
            <person name="Yun Q."/>
            <person name="Tala"/>
            <person name="Wang J."/>
            <person name="Sun G."/>
            <person name="Baabdullah M."/>
            <person name="Yu X."/>
            <person name="Hu S."/>
            <person name="Al-Mssallem I.S."/>
            <person name="Yu J."/>
        </authorList>
    </citation>
    <scope>NUCLEOTIDE SEQUENCE</scope>
</reference>
<dbReference type="InterPro" id="IPR003385">
    <property type="entry name" value="Glyco_hydro_77"/>
</dbReference>
<dbReference type="PANTHER" id="PTHR32438:SF5">
    <property type="entry name" value="4-ALPHA-GLUCANOTRANSFERASE DPE1, CHLOROPLASTIC_AMYLOPLASTIC"/>
    <property type="match status" value="1"/>
</dbReference>
<evidence type="ECO:0000256" key="3">
    <source>
        <dbReference type="ARBA" id="ARBA00012560"/>
    </source>
</evidence>
<evidence type="ECO:0000256" key="2">
    <source>
        <dbReference type="ARBA" id="ARBA00005684"/>
    </source>
</evidence>
<dbReference type="GO" id="GO:0004134">
    <property type="term" value="F:4-alpha-glucanotransferase activity"/>
    <property type="evidence" value="ECO:0007669"/>
    <property type="project" value="UniProtKB-EC"/>
</dbReference>
<comment type="similarity">
    <text evidence="2">Belongs to the disproportionating enzyme family.</text>
</comment>
<protein>
    <recommendedName>
        <fullName evidence="3">4-alpha-glucanotransferase</fullName>
        <ecNumber evidence="3">2.4.1.25</ecNumber>
    </recommendedName>
    <alternativeName>
        <fullName evidence="7">Amylomaltase</fullName>
    </alternativeName>
    <alternativeName>
        <fullName evidence="8">Disproportionating enzyme</fullName>
    </alternativeName>
</protein>
<evidence type="ECO:0000256" key="9">
    <source>
        <dbReference type="SAM" id="MobiDB-lite"/>
    </source>
</evidence>
<keyword evidence="4" id="KW-0328">Glycosyltransferase</keyword>
<dbReference type="GO" id="GO:0005975">
    <property type="term" value="P:carbohydrate metabolic process"/>
    <property type="evidence" value="ECO:0007669"/>
    <property type="project" value="InterPro"/>
</dbReference>
<evidence type="ECO:0000256" key="5">
    <source>
        <dbReference type="ARBA" id="ARBA00022679"/>
    </source>
</evidence>
<dbReference type="AlphaFoldDB" id="A0A060BPE2"/>
<comment type="catalytic activity">
    <reaction evidence="1">
        <text>Transfers a segment of a (1-&gt;4)-alpha-D-glucan to a new position in an acceptor, which may be glucose or a (1-&gt;4)-alpha-D-glucan.</text>
        <dbReference type="EC" id="2.4.1.25"/>
    </reaction>
</comment>
<organism evidence="10">
    <name type="scientific">uncultured Haloarcula sp</name>
    <dbReference type="NCBI Taxonomy" id="376544"/>
    <lineage>
        <taxon>Archaea</taxon>
        <taxon>Methanobacteriati</taxon>
        <taxon>Methanobacteriota</taxon>
        <taxon>Stenosarchaea group</taxon>
        <taxon>Halobacteria</taxon>
        <taxon>Halobacteriales</taxon>
        <taxon>Haloarculaceae</taxon>
        <taxon>Haloarcula</taxon>
        <taxon>environmental samples</taxon>
    </lineage>
</organism>
<dbReference type="Gene3D" id="3.20.20.80">
    <property type="entry name" value="Glycosidases"/>
    <property type="match status" value="1"/>
</dbReference>
<evidence type="ECO:0000256" key="1">
    <source>
        <dbReference type="ARBA" id="ARBA00000439"/>
    </source>
</evidence>
<evidence type="ECO:0000256" key="6">
    <source>
        <dbReference type="ARBA" id="ARBA00023277"/>
    </source>
</evidence>